<organism evidence="8 9">
    <name type="scientific">Agrococcus jejuensis</name>
    <dbReference type="NCBI Taxonomy" id="399736"/>
    <lineage>
        <taxon>Bacteria</taxon>
        <taxon>Bacillati</taxon>
        <taxon>Actinomycetota</taxon>
        <taxon>Actinomycetes</taxon>
        <taxon>Micrococcales</taxon>
        <taxon>Microbacteriaceae</taxon>
        <taxon>Agrococcus</taxon>
    </lineage>
</organism>
<sequence>MQAQRRLRVVTTRAAHGRLIAHADASAPLAFVRSGDGLVGVGEALRITVSGPDRIADAAAAWDALVAAAEVTDEVDAHGTGLVAFGTFAFADDSAAESVLIVPRIVLGRRGDDAWTTRIAVDDEPLPEPQPKREVDDVRVALAPGAIDPERYATIVGSAVAAIRAGELEKVVLARDLVGALPAGADLRSALLGLRRRYPDAITYAVDGLLGASPEMLVAARDGRTFTRVLAGTAARGATPELDGEAAEALAVHPKDVGEHRLAAESALEALRPISRDLATSGPYPLRLPNLWHLATDITGTLEGSVLDALAALHPTAAVAGTPRDVALARIAELEGIDRGRYAGPVGWLDASGGGEWAIALRGAQVAPDGSIRAFAGAGIVADSVPADELAETAIKLRPIVDAFGDPLPRARCWSSRSLVAFCRRFRLSREHSPQDPESPAIRNQCGMGRLRFAGDQGWRREDAPPTPSIACNAQRDGAARG</sequence>
<keyword evidence="9" id="KW-1185">Reference proteome</keyword>
<comment type="similarity">
    <text evidence="2">Belongs to the isochorismate synthase family.</text>
</comment>
<protein>
    <recommendedName>
        <fullName evidence="3">isochorismate synthase</fullName>
        <ecNumber evidence="3">5.4.4.2</ecNumber>
    </recommendedName>
    <alternativeName>
        <fullName evidence="5">Isochorismate mutase</fullName>
    </alternativeName>
</protein>
<keyword evidence="4" id="KW-0413">Isomerase</keyword>
<evidence type="ECO:0000256" key="4">
    <source>
        <dbReference type="ARBA" id="ARBA00023235"/>
    </source>
</evidence>
<dbReference type="EC" id="5.4.4.2" evidence="3"/>
<dbReference type="Pfam" id="PF00425">
    <property type="entry name" value="Chorismate_bind"/>
    <property type="match status" value="1"/>
</dbReference>
<dbReference type="NCBIfam" id="TIGR00543">
    <property type="entry name" value="isochor_syn"/>
    <property type="match status" value="1"/>
</dbReference>
<gene>
    <name evidence="8" type="ORF">SAMN04489720_2235</name>
</gene>
<dbReference type="InterPro" id="IPR015890">
    <property type="entry name" value="Chorismate_C"/>
</dbReference>
<evidence type="ECO:0000259" key="7">
    <source>
        <dbReference type="Pfam" id="PF00425"/>
    </source>
</evidence>
<evidence type="ECO:0000256" key="6">
    <source>
        <dbReference type="SAM" id="MobiDB-lite"/>
    </source>
</evidence>
<dbReference type="Proteomes" id="UP000198822">
    <property type="component" value="Chromosome I"/>
</dbReference>
<evidence type="ECO:0000256" key="2">
    <source>
        <dbReference type="ARBA" id="ARBA00005297"/>
    </source>
</evidence>
<dbReference type="GO" id="GO:0008909">
    <property type="term" value="F:isochorismate synthase activity"/>
    <property type="evidence" value="ECO:0007669"/>
    <property type="project" value="UniProtKB-EC"/>
</dbReference>
<accession>A0A1G8EXR7</accession>
<dbReference type="SUPFAM" id="SSF56322">
    <property type="entry name" value="ADC synthase"/>
    <property type="match status" value="1"/>
</dbReference>
<dbReference type="PANTHER" id="PTHR42839">
    <property type="entry name" value="ISOCHORISMATE SYNTHASE ENTC"/>
    <property type="match status" value="1"/>
</dbReference>
<evidence type="ECO:0000256" key="3">
    <source>
        <dbReference type="ARBA" id="ARBA00012824"/>
    </source>
</evidence>
<proteinExistence type="inferred from homology"/>
<feature type="domain" description="Chorismate-utilising enzyme C-terminal" evidence="7">
    <location>
        <begin position="149"/>
        <end position="396"/>
    </location>
</feature>
<dbReference type="Gene3D" id="3.60.120.10">
    <property type="entry name" value="Anthranilate synthase"/>
    <property type="match status" value="1"/>
</dbReference>
<name>A0A1G8EXR7_9MICO</name>
<dbReference type="InterPro" id="IPR004561">
    <property type="entry name" value="IsoChor_synthase"/>
</dbReference>
<dbReference type="EMBL" id="LT629695">
    <property type="protein sequence ID" value="SDH74686.1"/>
    <property type="molecule type" value="Genomic_DNA"/>
</dbReference>
<dbReference type="PANTHER" id="PTHR42839:SF2">
    <property type="entry name" value="ISOCHORISMATE SYNTHASE ENTC"/>
    <property type="match status" value="1"/>
</dbReference>
<evidence type="ECO:0000256" key="1">
    <source>
        <dbReference type="ARBA" id="ARBA00000799"/>
    </source>
</evidence>
<dbReference type="InterPro" id="IPR005801">
    <property type="entry name" value="ADC_synthase"/>
</dbReference>
<comment type="catalytic activity">
    <reaction evidence="1">
        <text>chorismate = isochorismate</text>
        <dbReference type="Rhea" id="RHEA:18985"/>
        <dbReference type="ChEBI" id="CHEBI:29748"/>
        <dbReference type="ChEBI" id="CHEBI:29780"/>
        <dbReference type="EC" id="5.4.4.2"/>
    </reaction>
</comment>
<feature type="region of interest" description="Disordered" evidence="6">
    <location>
        <begin position="455"/>
        <end position="482"/>
    </location>
</feature>
<evidence type="ECO:0000313" key="9">
    <source>
        <dbReference type="Proteomes" id="UP000198822"/>
    </source>
</evidence>
<evidence type="ECO:0000313" key="8">
    <source>
        <dbReference type="EMBL" id="SDH74686.1"/>
    </source>
</evidence>
<dbReference type="AlphaFoldDB" id="A0A1G8EXR7"/>
<dbReference type="STRING" id="399736.SAMN04489720_2235"/>
<reference evidence="9" key="1">
    <citation type="submission" date="2016-10" db="EMBL/GenBank/DDBJ databases">
        <authorList>
            <person name="Varghese N."/>
            <person name="Submissions S."/>
        </authorList>
    </citation>
    <scope>NUCLEOTIDE SEQUENCE [LARGE SCALE GENOMIC DNA]</scope>
    <source>
        <strain evidence="9">DSM 22002</strain>
    </source>
</reference>
<evidence type="ECO:0000256" key="5">
    <source>
        <dbReference type="ARBA" id="ARBA00041564"/>
    </source>
</evidence>